<proteinExistence type="predicted"/>
<dbReference type="Pfam" id="PF10849">
    <property type="entry name" value="DUF2654"/>
    <property type="match status" value="1"/>
</dbReference>
<dbReference type="InterPro" id="IPR022558">
    <property type="entry name" value="DUF2654"/>
</dbReference>
<sequence length="130" mass="15026">MSPDYEVDLSTGEEELSSSFDQELLEMQDRIEKQAEKQAAKHLKTHGREIKRLKKHAERALFANNKEQYVYAIDKLRTLYKQKLLPKHAMITMFETSRAQIVDMAKSLSTAPTIQSDVEYHQQTVPVCSL</sequence>
<organism evidence="1 2">
    <name type="scientific">Aeromonas phage 44RR2.8t.2</name>
    <dbReference type="NCBI Taxonomy" id="1932900"/>
    <lineage>
        <taxon>Viruses</taxon>
        <taxon>Duplodnaviria</taxon>
        <taxon>Heunggongvirae</taxon>
        <taxon>Uroviricota</taxon>
        <taxon>Caudoviricetes</taxon>
        <taxon>Pantevenvirales</taxon>
        <taxon>Straboviridae</taxon>
        <taxon>Biquartavirus</taxon>
        <taxon>Biquartavirus 44RR2</taxon>
    </lineage>
</organism>
<dbReference type="Proteomes" id="UP000222894">
    <property type="component" value="Genome"/>
</dbReference>
<evidence type="ECO:0000313" key="1">
    <source>
        <dbReference type="EMBL" id="APU00518.1"/>
    </source>
</evidence>
<protein>
    <submittedName>
        <fullName evidence="1">Uncharacterized protein</fullName>
    </submittedName>
</protein>
<accession>A0A219Y976</accession>
<name>A0A219Y976_9CAUD</name>
<evidence type="ECO:0000313" key="2">
    <source>
        <dbReference type="Proteomes" id="UP000222894"/>
    </source>
</evidence>
<dbReference type="EMBL" id="KY290948">
    <property type="protein sequence ID" value="APU00518.1"/>
    <property type="molecule type" value="Genomic_DNA"/>
</dbReference>
<reference evidence="1 2" key="1">
    <citation type="journal article" date="2017" name="Sci. Rep.">
        <title>Characterization and diversity of phages infecting Aeromonas salmonicida subsp. salmonicida.</title>
        <authorList>
            <person name="Vincent A.T."/>
            <person name="Paquet V.E."/>
            <person name="Bernatchez A."/>
            <person name="Tremblay D.M."/>
            <person name="Moineau S."/>
            <person name="Charette S.J."/>
        </authorList>
    </citation>
    <scope>NUCLEOTIDE SEQUENCE [LARGE SCALE GENOMIC DNA]</scope>
</reference>